<evidence type="ECO:0000313" key="1">
    <source>
        <dbReference type="EMBL" id="KAK3748577.1"/>
    </source>
</evidence>
<sequence length="187" mass="21026">MTDLCWVCRRNNTKISCSTNLTVEVKAELIAEQNHPPMFVTTERFFYQSCVEESKCTAEALGITMLEPSPSYSKPETFHDSFDYAQQVHLPSNPLQSGPVYFLVAEYSVSAVKPSPPQVLIDEGMCRITVLERSSTYTVIIVQDKIKTTCPALFGLESNDPPALTLHAPRPYKICSRLVFWSPKETL</sequence>
<evidence type="ECO:0000313" key="2">
    <source>
        <dbReference type="Proteomes" id="UP001283361"/>
    </source>
</evidence>
<name>A0AAE0YK36_9GAST</name>
<dbReference type="EMBL" id="JAWDGP010006009">
    <property type="protein sequence ID" value="KAK3748577.1"/>
    <property type="molecule type" value="Genomic_DNA"/>
</dbReference>
<dbReference type="AlphaFoldDB" id="A0AAE0YK36"/>
<proteinExistence type="predicted"/>
<protein>
    <submittedName>
        <fullName evidence="1">Uncharacterized protein</fullName>
    </submittedName>
</protein>
<reference evidence="1" key="1">
    <citation type="journal article" date="2023" name="G3 (Bethesda)">
        <title>A reference genome for the long-term kleptoplast-retaining sea slug Elysia crispata morphotype clarki.</title>
        <authorList>
            <person name="Eastman K.E."/>
            <person name="Pendleton A.L."/>
            <person name="Shaikh M.A."/>
            <person name="Suttiyut T."/>
            <person name="Ogas R."/>
            <person name="Tomko P."/>
            <person name="Gavelis G."/>
            <person name="Widhalm J.R."/>
            <person name="Wisecaver J.H."/>
        </authorList>
    </citation>
    <scope>NUCLEOTIDE SEQUENCE</scope>
    <source>
        <strain evidence="1">ECLA1</strain>
    </source>
</reference>
<dbReference type="Proteomes" id="UP001283361">
    <property type="component" value="Unassembled WGS sequence"/>
</dbReference>
<dbReference type="PANTHER" id="PTHR34415">
    <property type="entry name" value="INTEGRASE CATALYTIC DOMAIN-CONTAINING PROTEIN"/>
    <property type="match status" value="1"/>
</dbReference>
<dbReference type="PANTHER" id="PTHR34415:SF1">
    <property type="entry name" value="INTEGRASE CATALYTIC DOMAIN-CONTAINING PROTEIN"/>
    <property type="match status" value="1"/>
</dbReference>
<keyword evidence="2" id="KW-1185">Reference proteome</keyword>
<organism evidence="1 2">
    <name type="scientific">Elysia crispata</name>
    <name type="common">lettuce slug</name>
    <dbReference type="NCBI Taxonomy" id="231223"/>
    <lineage>
        <taxon>Eukaryota</taxon>
        <taxon>Metazoa</taxon>
        <taxon>Spiralia</taxon>
        <taxon>Lophotrochozoa</taxon>
        <taxon>Mollusca</taxon>
        <taxon>Gastropoda</taxon>
        <taxon>Heterobranchia</taxon>
        <taxon>Euthyneura</taxon>
        <taxon>Panpulmonata</taxon>
        <taxon>Sacoglossa</taxon>
        <taxon>Placobranchoidea</taxon>
        <taxon>Plakobranchidae</taxon>
        <taxon>Elysia</taxon>
    </lineage>
</organism>
<gene>
    <name evidence="1" type="ORF">RRG08_011659</name>
</gene>
<comment type="caution">
    <text evidence="1">The sequence shown here is derived from an EMBL/GenBank/DDBJ whole genome shotgun (WGS) entry which is preliminary data.</text>
</comment>
<accession>A0AAE0YK36</accession>